<keyword evidence="4" id="KW-1185">Reference proteome</keyword>
<proteinExistence type="predicted"/>
<name>A0ABR3X1G4_9PEZI</name>
<feature type="compositionally biased region" description="Polar residues" evidence="2">
    <location>
        <begin position="238"/>
        <end position="247"/>
    </location>
</feature>
<protein>
    <submittedName>
        <fullName evidence="3">Uncharacterized protein</fullName>
    </submittedName>
</protein>
<evidence type="ECO:0000313" key="4">
    <source>
        <dbReference type="Proteomes" id="UP001583177"/>
    </source>
</evidence>
<sequence length="309" mass="34037">MPAHIGKLKEQLDAKVKQLQEREETIESIRKLAMGLEALKQKLSEKLAESENQQREVQTLQSRLEVLTAAEPVINAAMHTKSSTEDVVKHVVETAIQSDHLTASEIMNTTLDLSMQINGCTCGDNLGDFLFDSVDKEEALMADIESAMAKFADANDVVKLVLKIALKNGTNVTELRMNIDETLDAMLGLKEVVTEPNIKTGGELLNVPRKAMPPALRLMMHSSGTPKQEMPSDPQPEAASSSDNTAESSDDPPLNSWNDFYTAETRDSPPLNNWNSFYRGGSRPRGQNGGRGRGRGRGRPYPWYGDAGW</sequence>
<comment type="caution">
    <text evidence="3">The sequence shown here is derived from an EMBL/GenBank/DDBJ whole genome shotgun (WGS) entry which is preliminary data.</text>
</comment>
<dbReference type="Proteomes" id="UP001583177">
    <property type="component" value="Unassembled WGS sequence"/>
</dbReference>
<gene>
    <name evidence="3" type="ORF">Daus18300_005494</name>
</gene>
<reference evidence="3 4" key="1">
    <citation type="journal article" date="2024" name="IMA Fungus">
        <title>IMA Genome - F19 : A genome assembly and annotation guide to empower mycologists, including annotated draft genome sequences of Ceratocystis pirilliformis, Diaporthe australafricana, Fusarium ophioides, Paecilomyces lecythidis, and Sporothrix stenoceras.</title>
        <authorList>
            <person name="Aylward J."/>
            <person name="Wilson A.M."/>
            <person name="Visagie C.M."/>
            <person name="Spraker J."/>
            <person name="Barnes I."/>
            <person name="Buitendag C."/>
            <person name="Ceriani C."/>
            <person name="Del Mar Angel L."/>
            <person name="du Plessis D."/>
            <person name="Fuchs T."/>
            <person name="Gasser K."/>
            <person name="Kramer D."/>
            <person name="Li W."/>
            <person name="Munsamy K."/>
            <person name="Piso A."/>
            <person name="Price J.L."/>
            <person name="Sonnekus B."/>
            <person name="Thomas C."/>
            <person name="van der Nest A."/>
            <person name="van Dijk A."/>
            <person name="van Heerden A."/>
            <person name="van Vuuren N."/>
            <person name="Yilmaz N."/>
            <person name="Duong T.A."/>
            <person name="van der Merwe N.A."/>
            <person name="Wingfield M.J."/>
            <person name="Wingfield B.D."/>
        </authorList>
    </citation>
    <scope>NUCLEOTIDE SEQUENCE [LARGE SCALE GENOMIC DNA]</scope>
    <source>
        <strain evidence="3 4">CMW 18300</strain>
    </source>
</reference>
<accession>A0ABR3X1G4</accession>
<evidence type="ECO:0000256" key="2">
    <source>
        <dbReference type="SAM" id="MobiDB-lite"/>
    </source>
</evidence>
<feature type="region of interest" description="Disordered" evidence="2">
    <location>
        <begin position="221"/>
        <end position="309"/>
    </location>
</feature>
<keyword evidence="1" id="KW-0175">Coiled coil</keyword>
<feature type="coiled-coil region" evidence="1">
    <location>
        <begin position="5"/>
        <end position="70"/>
    </location>
</feature>
<dbReference type="EMBL" id="JAWRVE010000040">
    <property type="protein sequence ID" value="KAL1869639.1"/>
    <property type="molecule type" value="Genomic_DNA"/>
</dbReference>
<evidence type="ECO:0000256" key="1">
    <source>
        <dbReference type="SAM" id="Coils"/>
    </source>
</evidence>
<organism evidence="3 4">
    <name type="scientific">Diaporthe australafricana</name>
    <dbReference type="NCBI Taxonomy" id="127596"/>
    <lineage>
        <taxon>Eukaryota</taxon>
        <taxon>Fungi</taxon>
        <taxon>Dikarya</taxon>
        <taxon>Ascomycota</taxon>
        <taxon>Pezizomycotina</taxon>
        <taxon>Sordariomycetes</taxon>
        <taxon>Sordariomycetidae</taxon>
        <taxon>Diaporthales</taxon>
        <taxon>Diaporthaceae</taxon>
        <taxon>Diaporthe</taxon>
    </lineage>
</organism>
<evidence type="ECO:0000313" key="3">
    <source>
        <dbReference type="EMBL" id="KAL1869639.1"/>
    </source>
</evidence>